<organism evidence="2 3">
    <name type="scientific">Pontibacter arcticus</name>
    <dbReference type="NCBI Taxonomy" id="2080288"/>
    <lineage>
        <taxon>Bacteria</taxon>
        <taxon>Pseudomonadati</taxon>
        <taxon>Bacteroidota</taxon>
        <taxon>Cytophagia</taxon>
        <taxon>Cytophagales</taxon>
        <taxon>Hymenobacteraceae</taxon>
        <taxon>Pontibacter</taxon>
    </lineage>
</organism>
<evidence type="ECO:0000259" key="1">
    <source>
        <dbReference type="Pfam" id="PF00535"/>
    </source>
</evidence>
<dbReference type="Pfam" id="PF00535">
    <property type="entry name" value="Glycos_transf_2"/>
    <property type="match status" value="1"/>
</dbReference>
<dbReference type="PANTHER" id="PTHR43685:SF2">
    <property type="entry name" value="GLYCOSYLTRANSFERASE 2-LIKE DOMAIN-CONTAINING PROTEIN"/>
    <property type="match status" value="1"/>
</dbReference>
<proteinExistence type="predicted"/>
<gene>
    <name evidence="2" type="ORF">DP923_11560</name>
</gene>
<protein>
    <submittedName>
        <fullName evidence="2">Glycosyl transferase family 2</fullName>
    </submittedName>
</protein>
<dbReference type="AlphaFoldDB" id="A0A364RDR1"/>
<dbReference type="EMBL" id="QMDV01000003">
    <property type="protein sequence ID" value="RAU82414.1"/>
    <property type="molecule type" value="Genomic_DNA"/>
</dbReference>
<dbReference type="OrthoDB" id="597270at2"/>
<comment type="caution">
    <text evidence="2">The sequence shown here is derived from an EMBL/GenBank/DDBJ whole genome shotgun (WGS) entry which is preliminary data.</text>
</comment>
<dbReference type="InterPro" id="IPR029044">
    <property type="entry name" value="Nucleotide-diphossugar_trans"/>
</dbReference>
<reference evidence="2 3" key="1">
    <citation type="submission" date="2018-06" db="EMBL/GenBank/DDBJ databases">
        <authorList>
            <person name="Liu Z.-W."/>
        </authorList>
    </citation>
    <scope>NUCLEOTIDE SEQUENCE [LARGE SCALE GENOMIC DNA]</scope>
    <source>
        <strain evidence="2 3">2b14</strain>
    </source>
</reference>
<dbReference type="SUPFAM" id="SSF53448">
    <property type="entry name" value="Nucleotide-diphospho-sugar transferases"/>
    <property type="match status" value="1"/>
</dbReference>
<dbReference type="Gene3D" id="3.90.550.10">
    <property type="entry name" value="Spore Coat Polysaccharide Biosynthesis Protein SpsA, Chain A"/>
    <property type="match status" value="1"/>
</dbReference>
<dbReference type="InterPro" id="IPR001173">
    <property type="entry name" value="Glyco_trans_2-like"/>
</dbReference>
<name>A0A364RDR1_9BACT</name>
<dbReference type="Proteomes" id="UP000251692">
    <property type="component" value="Unassembled WGS sequence"/>
</dbReference>
<accession>A0A364RDR1</accession>
<reference evidence="2 3" key="2">
    <citation type="submission" date="2018-07" db="EMBL/GenBank/DDBJ databases">
        <title>Pontibacter sp. 2b14 genomic sequence and assembly.</title>
        <authorList>
            <person name="Du Z.-J."/>
        </authorList>
    </citation>
    <scope>NUCLEOTIDE SEQUENCE [LARGE SCALE GENOMIC DNA]</scope>
    <source>
        <strain evidence="2 3">2b14</strain>
    </source>
</reference>
<evidence type="ECO:0000313" key="2">
    <source>
        <dbReference type="EMBL" id="RAU82414.1"/>
    </source>
</evidence>
<dbReference type="RefSeq" id="WP_112306006.1">
    <property type="nucleotide sequence ID" value="NZ_QMDV01000003.1"/>
</dbReference>
<dbReference type="InterPro" id="IPR050834">
    <property type="entry name" value="Glycosyltransf_2"/>
</dbReference>
<dbReference type="CDD" id="cd00761">
    <property type="entry name" value="Glyco_tranf_GTA_type"/>
    <property type="match status" value="1"/>
</dbReference>
<dbReference type="GO" id="GO:0016740">
    <property type="term" value="F:transferase activity"/>
    <property type="evidence" value="ECO:0007669"/>
    <property type="project" value="UniProtKB-KW"/>
</dbReference>
<keyword evidence="2" id="KW-0808">Transferase</keyword>
<keyword evidence="3" id="KW-1185">Reference proteome</keyword>
<feature type="domain" description="Glycosyltransferase 2-like" evidence="1">
    <location>
        <begin position="5"/>
        <end position="132"/>
    </location>
</feature>
<evidence type="ECO:0000313" key="3">
    <source>
        <dbReference type="Proteomes" id="UP000251692"/>
    </source>
</evidence>
<dbReference type="PANTHER" id="PTHR43685">
    <property type="entry name" value="GLYCOSYLTRANSFERASE"/>
    <property type="match status" value="1"/>
</dbReference>
<sequence length="327" mass="37524">MTLVTVVIPCHNCEKWIARAVNSVLAQTHQQFNIILVENNSTDSTLQVLKQLEEEHPGVIRVYIETKKGACAARNLGISKATGEWVQLLDADDELLPQKIEKQLALAQSQQADVVIGNYVRYNQTITGETYKVKILADKDPWAGLIKSKLGITSANLWRRESLLKVNGLDEAKPSSQEYDLMFRLLQAGAVFTVSDAFDTIIYKQPESVSKTSDAAKTTRILLGRYNLRIEILKALQEKGLLKHAYKQELYKALYAILMSVSEVDMPLFKEKMREFNFKELGLKNRLRIYQHFIQYNPKRKYSRSNLLLNLTEFNFFALKHIHLLKY</sequence>